<evidence type="ECO:0000313" key="2">
    <source>
        <dbReference type="Proteomes" id="UP001497644"/>
    </source>
</evidence>
<dbReference type="EMBL" id="OZ034834">
    <property type="protein sequence ID" value="CAL1676235.1"/>
    <property type="molecule type" value="Genomic_DNA"/>
</dbReference>
<dbReference type="AlphaFoldDB" id="A0AAV2NA67"/>
<dbReference type="Proteomes" id="UP001497644">
    <property type="component" value="Chromosome 11"/>
</dbReference>
<gene>
    <name evidence="1" type="ORF">LPLAT_LOCUS2463</name>
</gene>
<keyword evidence="2" id="KW-1185">Reference proteome</keyword>
<evidence type="ECO:0000313" key="1">
    <source>
        <dbReference type="EMBL" id="CAL1676235.1"/>
    </source>
</evidence>
<name>A0AAV2NA67_9HYME</name>
<sequence length="66" mass="7639">MAHDQHLRSQLHCCESSIEFRRRQFFNIHPFDLPIVNSNFRFACQAGGIRKVGGAYVDITDIKRCS</sequence>
<reference evidence="1" key="1">
    <citation type="submission" date="2024-04" db="EMBL/GenBank/DDBJ databases">
        <authorList>
            <consortium name="Molecular Ecology Group"/>
        </authorList>
    </citation>
    <scope>NUCLEOTIDE SEQUENCE</scope>
</reference>
<protein>
    <submittedName>
        <fullName evidence="1">Uncharacterized protein</fullName>
    </submittedName>
</protein>
<proteinExistence type="predicted"/>
<accession>A0AAV2NA67</accession>
<organism evidence="1 2">
    <name type="scientific">Lasius platythorax</name>
    <dbReference type="NCBI Taxonomy" id="488582"/>
    <lineage>
        <taxon>Eukaryota</taxon>
        <taxon>Metazoa</taxon>
        <taxon>Ecdysozoa</taxon>
        <taxon>Arthropoda</taxon>
        <taxon>Hexapoda</taxon>
        <taxon>Insecta</taxon>
        <taxon>Pterygota</taxon>
        <taxon>Neoptera</taxon>
        <taxon>Endopterygota</taxon>
        <taxon>Hymenoptera</taxon>
        <taxon>Apocrita</taxon>
        <taxon>Aculeata</taxon>
        <taxon>Formicoidea</taxon>
        <taxon>Formicidae</taxon>
        <taxon>Formicinae</taxon>
        <taxon>Lasius</taxon>
        <taxon>Lasius</taxon>
    </lineage>
</organism>